<dbReference type="EMBL" id="BOON01000040">
    <property type="protein sequence ID" value="GII24726.1"/>
    <property type="molecule type" value="Genomic_DNA"/>
</dbReference>
<feature type="region of interest" description="Disordered" evidence="1">
    <location>
        <begin position="1"/>
        <end position="30"/>
    </location>
</feature>
<comment type="caution">
    <text evidence="2">The sequence shown here is derived from an EMBL/GenBank/DDBJ whole genome shotgun (WGS) entry which is preliminary data.</text>
</comment>
<reference evidence="2" key="1">
    <citation type="submission" date="2021-01" db="EMBL/GenBank/DDBJ databases">
        <title>Whole genome shotgun sequence of Planosporangium mesophilum NBRC 109066.</title>
        <authorList>
            <person name="Komaki H."/>
            <person name="Tamura T."/>
        </authorList>
    </citation>
    <scope>NUCLEOTIDE SEQUENCE</scope>
    <source>
        <strain evidence="2">NBRC 109066</strain>
    </source>
</reference>
<protein>
    <submittedName>
        <fullName evidence="2">Uncharacterized protein</fullName>
    </submittedName>
</protein>
<evidence type="ECO:0000256" key="1">
    <source>
        <dbReference type="SAM" id="MobiDB-lite"/>
    </source>
</evidence>
<dbReference type="AlphaFoldDB" id="A0A8J3X2B4"/>
<name>A0A8J3X2B4_9ACTN</name>
<accession>A0A8J3X2B4</accession>
<feature type="compositionally biased region" description="Basic and acidic residues" evidence="1">
    <location>
        <begin position="1"/>
        <end position="13"/>
    </location>
</feature>
<keyword evidence="3" id="KW-1185">Reference proteome</keyword>
<evidence type="ECO:0000313" key="2">
    <source>
        <dbReference type="EMBL" id="GII24726.1"/>
    </source>
</evidence>
<proteinExistence type="predicted"/>
<sequence>MTEFEQAHAEPEPGRCPLEGAPLDEVGDHPVRRGLRYPGVARQIAQGEFVHAWAKCVEQMQCAKK</sequence>
<dbReference type="Proteomes" id="UP000599074">
    <property type="component" value="Unassembled WGS sequence"/>
</dbReference>
<organism evidence="2 3">
    <name type="scientific">Planosporangium mesophilum</name>
    <dbReference type="NCBI Taxonomy" id="689768"/>
    <lineage>
        <taxon>Bacteria</taxon>
        <taxon>Bacillati</taxon>
        <taxon>Actinomycetota</taxon>
        <taxon>Actinomycetes</taxon>
        <taxon>Micromonosporales</taxon>
        <taxon>Micromonosporaceae</taxon>
        <taxon>Planosporangium</taxon>
    </lineage>
</organism>
<evidence type="ECO:0000313" key="3">
    <source>
        <dbReference type="Proteomes" id="UP000599074"/>
    </source>
</evidence>
<gene>
    <name evidence="2" type="ORF">Pme01_43230</name>
</gene>